<comment type="caution">
    <text evidence="2">The sequence shown here is derived from an EMBL/GenBank/DDBJ whole genome shotgun (WGS) entry which is preliminary data.</text>
</comment>
<evidence type="ECO:0000259" key="1">
    <source>
        <dbReference type="Pfam" id="PF16586"/>
    </source>
</evidence>
<keyword evidence="3" id="KW-1185">Reference proteome</keyword>
<reference evidence="2 3" key="1">
    <citation type="journal article" date="2014" name="Genome Announc.">
        <title>Draft Genome Sequence of the Agar-Degrading Bacterium Catenovulum sp. Strain DS-2, Isolated from Intestines of Haliotis diversicolor.</title>
        <authorList>
            <person name="Shan D."/>
            <person name="Li X."/>
            <person name="Gu Z."/>
            <person name="Wei G."/>
            <person name="Gao Z."/>
            <person name="Shao Z."/>
        </authorList>
    </citation>
    <scope>NUCLEOTIDE SEQUENCE [LARGE SCALE GENOMIC DNA]</scope>
    <source>
        <strain evidence="2 3">DS-2</strain>
    </source>
</reference>
<dbReference type="STRING" id="1328313.DS2_02885"/>
<accession>W7QFP0</accession>
<gene>
    <name evidence="2" type="ORF">DS2_02885</name>
</gene>
<evidence type="ECO:0000313" key="2">
    <source>
        <dbReference type="EMBL" id="EWH11734.1"/>
    </source>
</evidence>
<feature type="domain" description="DUF5060" evidence="1">
    <location>
        <begin position="35"/>
        <end position="112"/>
    </location>
</feature>
<protein>
    <recommendedName>
        <fullName evidence="1">DUF5060 domain-containing protein</fullName>
    </recommendedName>
</protein>
<dbReference type="RefSeq" id="WP_051479560.1">
    <property type="nucleotide sequence ID" value="NZ_ARZY01000003.1"/>
</dbReference>
<dbReference type="Proteomes" id="UP000019276">
    <property type="component" value="Unassembled WGS sequence"/>
</dbReference>
<dbReference type="OrthoDB" id="246387at2"/>
<dbReference type="Gene3D" id="3.20.20.80">
    <property type="entry name" value="Glycosidases"/>
    <property type="match status" value="1"/>
</dbReference>
<name>W7QFP0_9ALTE</name>
<dbReference type="eggNOG" id="COG5492">
    <property type="taxonomic scope" value="Bacteria"/>
</dbReference>
<dbReference type="EMBL" id="ARZY01000003">
    <property type="protein sequence ID" value="EWH11734.1"/>
    <property type="molecule type" value="Genomic_DNA"/>
</dbReference>
<dbReference type="Gene3D" id="2.60.40.10">
    <property type="entry name" value="Immunoglobulins"/>
    <property type="match status" value="1"/>
</dbReference>
<dbReference type="Pfam" id="PF16586">
    <property type="entry name" value="DUF5060"/>
    <property type="match status" value="1"/>
</dbReference>
<dbReference type="InterPro" id="IPR013783">
    <property type="entry name" value="Ig-like_fold"/>
</dbReference>
<dbReference type="SUPFAM" id="SSF51445">
    <property type="entry name" value="(Trans)glycosidases"/>
    <property type="match status" value="1"/>
</dbReference>
<dbReference type="PATRIC" id="fig|1328313.3.peg.601"/>
<sequence length="589" mass="67012">MNSQNLYKYALGSILLMLLAACQPYDNSHKIAVMETFTLNVEGPMTNEQAQINPFTDYLLLAHFELNGISKTVRGFYAADGKAANTSAESGNIWQVNFTPEQAGDWQYRLEFKHGKNIAINPNIVDAELIQLQHESGVIEVIENNQHTIASDFLTVKNGYYYQRNNQQFVLKMGANSPETLFAYADFDNTYRAQRPVKNPEKNDTAYNTQLHEYLPHIADWQEGDPTWQRGKGKGLIGAINYLASTGMNSIYFITMNITGDGNDVWPYTDHQTFDRFDVSKLAQWDIVFAHMRNKGMIAHIILQETENELLLDNGDTQRLRKLYLQELVARFAHHSNILWNIGEENGPVGFSPNGQSPEQVKAMVDYLTAIDPYQHPIIIHSHASNKHKHETLTGLLGHKNLLGLSFQVDQPARVGKEIAEWRQKSRQAGHMWTISMDEIGIWHTGAKPDADDPEHNIMRQQVLWPSLMQQASGVEWYFGYNYAHNDLNAEDWRSRDNLWQQTQVARELFEQAGGYSLTSNCAAKNLAYYCLTDGKRALYYFPSFDSALIEQLPIAAQAKQTWFNPKSGNVVAEPALLTSQNDWLLLVE</sequence>
<organism evidence="2 3">
    <name type="scientific">Catenovulum agarivorans DS-2</name>
    <dbReference type="NCBI Taxonomy" id="1328313"/>
    <lineage>
        <taxon>Bacteria</taxon>
        <taxon>Pseudomonadati</taxon>
        <taxon>Pseudomonadota</taxon>
        <taxon>Gammaproteobacteria</taxon>
        <taxon>Alteromonadales</taxon>
        <taxon>Alteromonadaceae</taxon>
        <taxon>Catenovulum</taxon>
    </lineage>
</organism>
<dbReference type="AlphaFoldDB" id="W7QFP0"/>
<evidence type="ECO:0000313" key="3">
    <source>
        <dbReference type="Proteomes" id="UP000019276"/>
    </source>
</evidence>
<dbReference type="InterPro" id="IPR017853">
    <property type="entry name" value="GH"/>
</dbReference>
<dbReference type="InterPro" id="IPR032260">
    <property type="entry name" value="DUF5060"/>
</dbReference>
<proteinExistence type="predicted"/>